<dbReference type="InterPro" id="IPR008914">
    <property type="entry name" value="PEBP"/>
</dbReference>
<feature type="chain" id="PRO_5041265352" evidence="1">
    <location>
        <begin position="19"/>
        <end position="231"/>
    </location>
</feature>
<gene>
    <name evidence="2" type="ORF">PV328_011484</name>
</gene>
<keyword evidence="1" id="KW-0732">Signal</keyword>
<dbReference type="EMBL" id="JAQQBS010001425">
    <property type="protein sequence ID" value="KAK0157792.1"/>
    <property type="molecule type" value="Genomic_DNA"/>
</dbReference>
<sequence length="231" mass="26327">MKLARAVILLFLIGVAFADVKSIFEEAKIVPDIIDNAPMDGIEVKYGDKEVKFGNEFAPSDTLNIPEVHYNHTGGLLYTLVLTDPDIPVRGYNREFQHWLVGNIPEDKVPKGEILTEYVGPAPPMKTGKHRYVFLLYKQNQGAITFDERRIGIHDKRRNRFSIKRFAKKYDLEGPIAGNYFIAQYDDSVPTTHKQLGLVRFGMAIFFKSSIHYCGSLAETTMYEISRFMPC</sequence>
<reference evidence="2" key="1">
    <citation type="journal article" date="2023" name="bioRxiv">
        <title>Scaffold-level genome assemblies of two parasitoid biocontrol wasps reveal the parthenogenesis mechanism and an associated novel virus.</title>
        <authorList>
            <person name="Inwood S."/>
            <person name="Skelly J."/>
            <person name="Guhlin J."/>
            <person name="Harrop T."/>
            <person name="Goldson S."/>
            <person name="Dearden P."/>
        </authorList>
    </citation>
    <scope>NUCLEOTIDE SEQUENCE</scope>
    <source>
        <strain evidence="2">Irish</strain>
        <tissue evidence="2">Whole body</tissue>
    </source>
</reference>
<keyword evidence="3" id="KW-1185">Reference proteome</keyword>
<comment type="caution">
    <text evidence="2">The sequence shown here is derived from an EMBL/GenBank/DDBJ whole genome shotgun (WGS) entry which is preliminary data.</text>
</comment>
<dbReference type="Proteomes" id="UP001168990">
    <property type="component" value="Unassembled WGS sequence"/>
</dbReference>
<dbReference type="AlphaFoldDB" id="A0AA39C4L9"/>
<evidence type="ECO:0000313" key="2">
    <source>
        <dbReference type="EMBL" id="KAK0157792.1"/>
    </source>
</evidence>
<accession>A0AA39C4L9</accession>
<dbReference type="PANTHER" id="PTHR11362:SF82">
    <property type="entry name" value="PHOSPHATIDYLETHANOLAMINE-BINDING PROTEIN 4"/>
    <property type="match status" value="1"/>
</dbReference>
<organism evidence="2 3">
    <name type="scientific">Microctonus aethiopoides</name>
    <dbReference type="NCBI Taxonomy" id="144406"/>
    <lineage>
        <taxon>Eukaryota</taxon>
        <taxon>Metazoa</taxon>
        <taxon>Ecdysozoa</taxon>
        <taxon>Arthropoda</taxon>
        <taxon>Hexapoda</taxon>
        <taxon>Insecta</taxon>
        <taxon>Pterygota</taxon>
        <taxon>Neoptera</taxon>
        <taxon>Endopterygota</taxon>
        <taxon>Hymenoptera</taxon>
        <taxon>Apocrita</taxon>
        <taxon>Ichneumonoidea</taxon>
        <taxon>Braconidae</taxon>
        <taxon>Euphorinae</taxon>
        <taxon>Microctonus</taxon>
    </lineage>
</organism>
<dbReference type="Pfam" id="PF01161">
    <property type="entry name" value="PBP"/>
    <property type="match status" value="1"/>
</dbReference>
<dbReference type="PANTHER" id="PTHR11362">
    <property type="entry name" value="PHOSPHATIDYLETHANOLAMINE-BINDING PROTEIN"/>
    <property type="match status" value="1"/>
</dbReference>
<dbReference type="Gene3D" id="3.90.280.10">
    <property type="entry name" value="PEBP-like"/>
    <property type="match status" value="1"/>
</dbReference>
<evidence type="ECO:0000313" key="3">
    <source>
        <dbReference type="Proteomes" id="UP001168990"/>
    </source>
</evidence>
<evidence type="ECO:0000256" key="1">
    <source>
        <dbReference type="SAM" id="SignalP"/>
    </source>
</evidence>
<protein>
    <submittedName>
        <fullName evidence="2">Uncharacterized protein</fullName>
    </submittedName>
</protein>
<proteinExistence type="predicted"/>
<name>A0AA39C4L9_9HYME</name>
<dbReference type="InterPro" id="IPR035810">
    <property type="entry name" value="PEBP_euk"/>
</dbReference>
<reference evidence="2" key="2">
    <citation type="submission" date="2023-03" db="EMBL/GenBank/DDBJ databases">
        <authorList>
            <person name="Inwood S.N."/>
            <person name="Skelly J.G."/>
            <person name="Guhlin J."/>
            <person name="Harrop T.W.R."/>
            <person name="Goldson S.G."/>
            <person name="Dearden P.K."/>
        </authorList>
    </citation>
    <scope>NUCLEOTIDE SEQUENCE</scope>
    <source>
        <strain evidence="2">Irish</strain>
        <tissue evidence="2">Whole body</tissue>
    </source>
</reference>
<feature type="signal peptide" evidence="1">
    <location>
        <begin position="1"/>
        <end position="18"/>
    </location>
</feature>
<dbReference type="InterPro" id="IPR036610">
    <property type="entry name" value="PEBP-like_sf"/>
</dbReference>
<dbReference type="SUPFAM" id="SSF49777">
    <property type="entry name" value="PEBP-like"/>
    <property type="match status" value="1"/>
</dbReference>
<dbReference type="CDD" id="cd00866">
    <property type="entry name" value="PEBP_euk"/>
    <property type="match status" value="1"/>
</dbReference>